<reference evidence="2 3" key="1">
    <citation type="submission" date="2019-03" db="EMBL/GenBank/DDBJ databases">
        <title>Genomic Encyclopedia of Type Strains, Phase IV (KMG-IV): sequencing the most valuable type-strain genomes for metagenomic binning, comparative biology and taxonomic classification.</title>
        <authorList>
            <person name="Goeker M."/>
        </authorList>
    </citation>
    <scope>NUCLEOTIDE SEQUENCE [LARGE SCALE GENOMIC DNA]</scope>
    <source>
        <strain evidence="2 3">DSM 102969</strain>
    </source>
</reference>
<dbReference type="OrthoDB" id="6115808at2"/>
<dbReference type="RefSeq" id="WP_126540300.1">
    <property type="nucleotide sequence ID" value="NZ_BSPM01000002.1"/>
</dbReference>
<evidence type="ECO:0000313" key="2">
    <source>
        <dbReference type="EMBL" id="TDP84286.1"/>
    </source>
</evidence>
<dbReference type="AlphaFoldDB" id="A0A4R6RF45"/>
<dbReference type="Proteomes" id="UP000294547">
    <property type="component" value="Unassembled WGS sequence"/>
</dbReference>
<accession>A0A4R6RF45</accession>
<evidence type="ECO:0000256" key="1">
    <source>
        <dbReference type="SAM" id="Phobius"/>
    </source>
</evidence>
<organism evidence="2 3">
    <name type="scientific">Oharaeibacter diazotrophicus</name>
    <dbReference type="NCBI Taxonomy" id="1920512"/>
    <lineage>
        <taxon>Bacteria</taxon>
        <taxon>Pseudomonadati</taxon>
        <taxon>Pseudomonadota</taxon>
        <taxon>Alphaproteobacteria</taxon>
        <taxon>Hyphomicrobiales</taxon>
        <taxon>Pleomorphomonadaceae</taxon>
        <taxon>Oharaeibacter</taxon>
    </lineage>
</organism>
<keyword evidence="3" id="KW-1185">Reference proteome</keyword>
<gene>
    <name evidence="2" type="ORF">EDD54_2892</name>
</gene>
<proteinExistence type="predicted"/>
<name>A0A4R6RF45_9HYPH</name>
<comment type="caution">
    <text evidence="2">The sequence shown here is derived from an EMBL/GenBank/DDBJ whole genome shotgun (WGS) entry which is preliminary data.</text>
</comment>
<protein>
    <submittedName>
        <fullName evidence="2">Uncharacterized protein</fullName>
    </submittedName>
</protein>
<dbReference type="Pfam" id="PF19911">
    <property type="entry name" value="DUF6384"/>
    <property type="match status" value="1"/>
</dbReference>
<evidence type="ECO:0000313" key="3">
    <source>
        <dbReference type="Proteomes" id="UP000294547"/>
    </source>
</evidence>
<feature type="transmembrane region" description="Helical" evidence="1">
    <location>
        <begin position="103"/>
        <end position="123"/>
    </location>
</feature>
<keyword evidence="1" id="KW-0472">Membrane</keyword>
<dbReference type="InterPro" id="IPR045964">
    <property type="entry name" value="DUF6384"/>
</dbReference>
<keyword evidence="1" id="KW-0812">Transmembrane</keyword>
<keyword evidence="1" id="KW-1133">Transmembrane helix</keyword>
<sequence length="314" mass="32955">MAETAPAGAPARVELDELMLAMDVVDTLRHQEGLALKELGQDGRDAALKARLREIYAGQGLSVDDRVLDEGIRALKEARFAYTPPPPGLPRTLARLWVARARVGVVAAVLVVLVAGGAGWLAYQGSAADRAAEAARVEIAETLPRALDGALATATAEARDAAAKAAAAALAADGRAALARGDAAAARAAVAGLDDLRARLVRSYDLVIVSRPGERTGVFRIPDANEGARNYYVVVEAVDPDGRLVAVPVTSEEDGRRATVSKFAVRVPKATYDAVARDKADDGIVEDRVLGEKPRGSLATEWSKPVLDGAILSW</sequence>
<dbReference type="EMBL" id="SNXY01000008">
    <property type="protein sequence ID" value="TDP84286.1"/>
    <property type="molecule type" value="Genomic_DNA"/>
</dbReference>